<organism evidence="1 2">
    <name type="scientific">Gossypium schwendimanii</name>
    <name type="common">Cotton</name>
    <dbReference type="NCBI Taxonomy" id="34291"/>
    <lineage>
        <taxon>Eukaryota</taxon>
        <taxon>Viridiplantae</taxon>
        <taxon>Streptophyta</taxon>
        <taxon>Embryophyta</taxon>
        <taxon>Tracheophyta</taxon>
        <taxon>Spermatophyta</taxon>
        <taxon>Magnoliopsida</taxon>
        <taxon>eudicotyledons</taxon>
        <taxon>Gunneridae</taxon>
        <taxon>Pentapetalae</taxon>
        <taxon>rosids</taxon>
        <taxon>malvids</taxon>
        <taxon>Malvales</taxon>
        <taxon>Malvaceae</taxon>
        <taxon>Malvoideae</taxon>
        <taxon>Gossypium</taxon>
    </lineage>
</organism>
<gene>
    <name evidence="1" type="ORF">Goshw_013190</name>
</gene>
<proteinExistence type="predicted"/>
<reference evidence="1 2" key="1">
    <citation type="journal article" date="2019" name="Genome Biol. Evol.">
        <title>Insights into the evolution of the New World diploid cottons (Gossypium, subgenus Houzingenia) based on genome sequencing.</title>
        <authorList>
            <person name="Grover C.E."/>
            <person name="Arick M.A. 2nd"/>
            <person name="Thrash A."/>
            <person name="Conover J.L."/>
            <person name="Sanders W.S."/>
            <person name="Peterson D.G."/>
            <person name="Frelichowski J.E."/>
            <person name="Scheffler J.A."/>
            <person name="Scheffler B.E."/>
            <person name="Wendel J.F."/>
        </authorList>
    </citation>
    <scope>NUCLEOTIDE SEQUENCE [LARGE SCALE GENOMIC DNA]</scope>
    <source>
        <strain evidence="1">1</strain>
        <tissue evidence="1">Leaf</tissue>
    </source>
</reference>
<dbReference type="OrthoDB" id="989156at2759"/>
<dbReference type="Proteomes" id="UP000593576">
    <property type="component" value="Unassembled WGS sequence"/>
</dbReference>
<comment type="caution">
    <text evidence="1">The sequence shown here is derived from an EMBL/GenBank/DDBJ whole genome shotgun (WGS) entry which is preliminary data.</text>
</comment>
<name>A0A7J9N2N9_GOSSC</name>
<protein>
    <submittedName>
        <fullName evidence="1">Uncharacterized protein</fullName>
    </submittedName>
</protein>
<sequence length="38" mass="4104">MLSGGLCGCFRMRFCIGAVILSGSICWEFGELLVMPCC</sequence>
<keyword evidence="2" id="KW-1185">Reference proteome</keyword>
<dbReference type="EMBL" id="JABFAF010267880">
    <property type="protein sequence ID" value="MBA0877336.1"/>
    <property type="molecule type" value="Genomic_DNA"/>
</dbReference>
<accession>A0A7J9N2N9</accession>
<evidence type="ECO:0000313" key="2">
    <source>
        <dbReference type="Proteomes" id="UP000593576"/>
    </source>
</evidence>
<dbReference type="AlphaFoldDB" id="A0A7J9N2N9"/>
<evidence type="ECO:0000313" key="1">
    <source>
        <dbReference type="EMBL" id="MBA0877336.1"/>
    </source>
</evidence>